<accession>A0A9N9KWG3</accession>
<dbReference type="AlphaFoldDB" id="A0A9N9KWG3"/>
<name>A0A9N9KWG3_9HELO</name>
<organism evidence="1 2">
    <name type="scientific">Hymenoscyphus fraxineus</name>
    <dbReference type="NCBI Taxonomy" id="746836"/>
    <lineage>
        <taxon>Eukaryota</taxon>
        <taxon>Fungi</taxon>
        <taxon>Dikarya</taxon>
        <taxon>Ascomycota</taxon>
        <taxon>Pezizomycotina</taxon>
        <taxon>Leotiomycetes</taxon>
        <taxon>Helotiales</taxon>
        <taxon>Helotiaceae</taxon>
        <taxon>Hymenoscyphus</taxon>
    </lineage>
</organism>
<evidence type="ECO:0000313" key="2">
    <source>
        <dbReference type="Proteomes" id="UP000696280"/>
    </source>
</evidence>
<keyword evidence="2" id="KW-1185">Reference proteome</keyword>
<protein>
    <submittedName>
        <fullName evidence="1">Uncharacterized protein</fullName>
    </submittedName>
</protein>
<comment type="caution">
    <text evidence="1">The sequence shown here is derived from an EMBL/GenBank/DDBJ whole genome shotgun (WGS) entry which is preliminary data.</text>
</comment>
<evidence type="ECO:0000313" key="1">
    <source>
        <dbReference type="EMBL" id="CAG8952752.1"/>
    </source>
</evidence>
<dbReference type="Proteomes" id="UP000696280">
    <property type="component" value="Unassembled WGS sequence"/>
</dbReference>
<sequence length="112" mass="12166">MHLIILQDIMGIINLTPEINSDMTTTPRHLGTSVTEFGKSVFLNHDPDSGAGFAGNNLKEYTADFESQIDRSEATQTDQTGAKIAVLDRPIVAEYDGIFDGGGEAGYYILEL</sequence>
<dbReference type="OrthoDB" id="4781at2759"/>
<reference evidence="1" key="1">
    <citation type="submission" date="2021-07" db="EMBL/GenBank/DDBJ databases">
        <authorList>
            <person name="Durling M."/>
        </authorList>
    </citation>
    <scope>NUCLEOTIDE SEQUENCE</scope>
</reference>
<gene>
    <name evidence="1" type="ORF">HYFRA_00008996</name>
</gene>
<dbReference type="EMBL" id="CAJVRL010000047">
    <property type="protein sequence ID" value="CAG8952752.1"/>
    <property type="molecule type" value="Genomic_DNA"/>
</dbReference>
<proteinExistence type="predicted"/>